<evidence type="ECO:0000313" key="1">
    <source>
        <dbReference type="EMBL" id="PQV56369.1"/>
    </source>
</evidence>
<evidence type="ECO:0008006" key="3">
    <source>
        <dbReference type="Google" id="ProtNLM"/>
    </source>
</evidence>
<dbReference type="AlphaFoldDB" id="A0A2S8S6C4"/>
<dbReference type="Proteomes" id="UP000238338">
    <property type="component" value="Unassembled WGS sequence"/>
</dbReference>
<accession>A0A2S8S6C4</accession>
<proteinExistence type="predicted"/>
<name>A0A2S8S6C4_9RHOB</name>
<dbReference type="EMBL" id="PVEP01000005">
    <property type="protein sequence ID" value="PQV56369.1"/>
    <property type="molecule type" value="Genomic_DNA"/>
</dbReference>
<evidence type="ECO:0000313" key="2">
    <source>
        <dbReference type="Proteomes" id="UP000238338"/>
    </source>
</evidence>
<protein>
    <recommendedName>
        <fullName evidence="3">Helix-turn-helix protein</fullName>
    </recommendedName>
</protein>
<keyword evidence="2" id="KW-1185">Reference proteome</keyword>
<reference evidence="1 2" key="1">
    <citation type="submission" date="2018-02" db="EMBL/GenBank/DDBJ databases">
        <title>Genomic Encyclopedia of Archaeal and Bacterial Type Strains, Phase II (KMG-II): from individual species to whole genera.</title>
        <authorList>
            <person name="Goeker M."/>
        </authorList>
    </citation>
    <scope>NUCLEOTIDE SEQUENCE [LARGE SCALE GENOMIC DNA]</scope>
    <source>
        <strain evidence="1 2">DSM 18921</strain>
    </source>
</reference>
<organism evidence="1 2">
    <name type="scientific">Albidovulum denitrificans</name>
    <dbReference type="NCBI Taxonomy" id="404881"/>
    <lineage>
        <taxon>Bacteria</taxon>
        <taxon>Pseudomonadati</taxon>
        <taxon>Pseudomonadota</taxon>
        <taxon>Alphaproteobacteria</taxon>
        <taxon>Rhodobacterales</taxon>
        <taxon>Paracoccaceae</taxon>
        <taxon>Albidovulum</taxon>
    </lineage>
</organism>
<gene>
    <name evidence="1" type="ORF">LX70_02635</name>
</gene>
<comment type="caution">
    <text evidence="1">The sequence shown here is derived from an EMBL/GenBank/DDBJ whole genome shotgun (WGS) entry which is preliminary data.</text>
</comment>
<sequence length="76" mass="8604">MHAGPLTSPRLRRLVKLLSDGKERSTRDLVRKTGVMAVGTCISELRAHGAEIDCSARFINGQRRFFYRMTKGPKEE</sequence>